<evidence type="ECO:0000313" key="11">
    <source>
        <dbReference type="Proteomes" id="UP001150904"/>
    </source>
</evidence>
<evidence type="ECO:0000313" key="10">
    <source>
        <dbReference type="EMBL" id="KAJ5195078.1"/>
    </source>
</evidence>
<evidence type="ECO:0000256" key="2">
    <source>
        <dbReference type="ARBA" id="ARBA00022691"/>
    </source>
</evidence>
<dbReference type="SUPFAM" id="SSF53335">
    <property type="entry name" value="S-adenosyl-L-methionine-dependent methyltransferases"/>
    <property type="match status" value="1"/>
</dbReference>
<comment type="catalytic activity">
    <reaction evidence="6">
        <text>arsenic triglutathione + [thioredoxin]-dithiol + S-adenosyl-L-methionine + 2 H2O = methylarsonous acid + [thioredoxin]-disulfide + 3 glutathione + S-adenosyl-L-homocysteine + H(+)</text>
        <dbReference type="Rhea" id="RHEA:69460"/>
        <dbReference type="Rhea" id="RHEA-COMP:10698"/>
        <dbReference type="Rhea" id="RHEA-COMP:10700"/>
        <dbReference type="ChEBI" id="CHEBI:15377"/>
        <dbReference type="ChEBI" id="CHEBI:15378"/>
        <dbReference type="ChEBI" id="CHEBI:17826"/>
        <dbReference type="ChEBI" id="CHEBI:29950"/>
        <dbReference type="ChEBI" id="CHEBI:50058"/>
        <dbReference type="ChEBI" id="CHEBI:57856"/>
        <dbReference type="ChEBI" id="CHEBI:57925"/>
        <dbReference type="ChEBI" id="CHEBI:59789"/>
        <dbReference type="ChEBI" id="CHEBI:183640"/>
        <dbReference type="EC" id="2.1.1.137"/>
    </reaction>
</comment>
<evidence type="ECO:0000256" key="1">
    <source>
        <dbReference type="ARBA" id="ARBA00022679"/>
    </source>
</evidence>
<dbReference type="RefSeq" id="XP_058305566.1">
    <property type="nucleotide sequence ID" value="XM_058455578.1"/>
</dbReference>
<dbReference type="Pfam" id="PF13847">
    <property type="entry name" value="Methyltransf_31"/>
    <property type="match status" value="1"/>
</dbReference>
<comment type="caution">
    <text evidence="10">The sequence shown here is derived from an EMBL/GenBank/DDBJ whole genome shotgun (WGS) entry which is preliminary data.</text>
</comment>
<comment type="catalytic activity">
    <reaction evidence="8">
        <text>arsenic triglutathione + 3 [thioredoxin]-dithiol + 3 S-adenosyl-L-methionine = trimethylarsine + 3 [thioredoxin]-disulfide + 3 glutathione + 3 S-adenosyl-L-homocysteine + 3 H(+)</text>
        <dbReference type="Rhea" id="RHEA:69432"/>
        <dbReference type="Rhea" id="RHEA-COMP:10698"/>
        <dbReference type="Rhea" id="RHEA-COMP:10700"/>
        <dbReference type="ChEBI" id="CHEBI:15378"/>
        <dbReference type="ChEBI" id="CHEBI:27130"/>
        <dbReference type="ChEBI" id="CHEBI:29950"/>
        <dbReference type="ChEBI" id="CHEBI:50058"/>
        <dbReference type="ChEBI" id="CHEBI:57856"/>
        <dbReference type="ChEBI" id="CHEBI:57925"/>
        <dbReference type="ChEBI" id="CHEBI:59789"/>
        <dbReference type="ChEBI" id="CHEBI:183640"/>
        <dbReference type="EC" id="2.1.1.137"/>
    </reaction>
</comment>
<dbReference type="Gene3D" id="3.40.50.150">
    <property type="entry name" value="Vaccinia Virus protein VP39"/>
    <property type="match status" value="1"/>
</dbReference>
<comment type="similarity">
    <text evidence="3">Belongs to the methyltransferase superfamily. Arsenite methyltransferase family.</text>
</comment>
<dbReference type="GO" id="GO:0030791">
    <property type="term" value="F:arsenite methyltransferase activity"/>
    <property type="evidence" value="ECO:0007669"/>
    <property type="project" value="UniProtKB-EC"/>
</dbReference>
<reference evidence="10" key="2">
    <citation type="journal article" date="2023" name="IMA Fungus">
        <title>Comparative genomic study of the Penicillium genus elucidates a diverse pangenome and 15 lateral gene transfer events.</title>
        <authorList>
            <person name="Petersen C."/>
            <person name="Sorensen T."/>
            <person name="Nielsen M.R."/>
            <person name="Sondergaard T.E."/>
            <person name="Sorensen J.L."/>
            <person name="Fitzpatrick D.A."/>
            <person name="Frisvad J.C."/>
            <person name="Nielsen K.L."/>
        </authorList>
    </citation>
    <scope>NUCLEOTIDE SEQUENCE</scope>
    <source>
        <strain evidence="10">IBT 15544</strain>
    </source>
</reference>
<evidence type="ECO:0000259" key="9">
    <source>
        <dbReference type="Pfam" id="PF13847"/>
    </source>
</evidence>
<organism evidence="10 11">
    <name type="scientific">Penicillium cinerascens</name>
    <dbReference type="NCBI Taxonomy" id="70096"/>
    <lineage>
        <taxon>Eukaryota</taxon>
        <taxon>Fungi</taxon>
        <taxon>Dikarya</taxon>
        <taxon>Ascomycota</taxon>
        <taxon>Pezizomycotina</taxon>
        <taxon>Eurotiomycetes</taxon>
        <taxon>Eurotiomycetidae</taxon>
        <taxon>Eurotiales</taxon>
        <taxon>Aspergillaceae</taxon>
        <taxon>Penicillium</taxon>
    </lineage>
</organism>
<name>A0A9W9JDZ5_9EURO</name>
<evidence type="ECO:0000256" key="8">
    <source>
        <dbReference type="ARBA" id="ARBA00048428"/>
    </source>
</evidence>
<keyword evidence="2" id="KW-0949">S-adenosyl-L-methionine</keyword>
<dbReference type="CDD" id="cd02440">
    <property type="entry name" value="AdoMet_MTases"/>
    <property type="match status" value="1"/>
</dbReference>
<dbReference type="InterPro" id="IPR029063">
    <property type="entry name" value="SAM-dependent_MTases_sf"/>
</dbReference>
<accession>A0A9W9JDZ5</accession>
<evidence type="ECO:0000256" key="5">
    <source>
        <dbReference type="ARBA" id="ARBA00034545"/>
    </source>
</evidence>
<sequence length="229" mass="24502">MDSSTVYSIVRTHYGDLATRPSKLEVSHEKIAKVFGYEPSELHSIPQDANLGVGCGNPPALTKLRKGETVVDLGSGGALDVILAARKVGIQGRAIGVDMTRSMVDLAQRNAEEAAIPLPDSTANCVISNSVVNLVPTAEKSCVFHEMFRLLVSGGRVAISDLLAKKDLPRGLASDMALYLGCIAGASRVYEYEEYLRDAGFKDILIVDTDKDLKVYKDLAESQSGDSVG</sequence>
<dbReference type="OrthoDB" id="10017101at2759"/>
<feature type="domain" description="Methyltransferase" evidence="9">
    <location>
        <begin position="65"/>
        <end position="200"/>
    </location>
</feature>
<evidence type="ECO:0000256" key="3">
    <source>
        <dbReference type="ARBA" id="ARBA00034487"/>
    </source>
</evidence>
<dbReference type="PANTHER" id="PTHR43675">
    <property type="entry name" value="ARSENITE METHYLTRANSFERASE"/>
    <property type="match status" value="1"/>
</dbReference>
<dbReference type="InterPro" id="IPR025714">
    <property type="entry name" value="Methyltranfer_dom"/>
</dbReference>
<evidence type="ECO:0000256" key="7">
    <source>
        <dbReference type="ARBA" id="ARBA00047943"/>
    </source>
</evidence>
<proteinExistence type="inferred from homology"/>
<dbReference type="EMBL" id="JAPQKR010000015">
    <property type="protein sequence ID" value="KAJ5195078.1"/>
    <property type="molecule type" value="Genomic_DNA"/>
</dbReference>
<gene>
    <name evidence="10" type="ORF">N7498_008516</name>
</gene>
<dbReference type="Proteomes" id="UP001150904">
    <property type="component" value="Unassembled WGS sequence"/>
</dbReference>
<keyword evidence="11" id="KW-1185">Reference proteome</keyword>
<dbReference type="InterPro" id="IPR026669">
    <property type="entry name" value="Arsenite_MeTrfase-like"/>
</dbReference>
<reference evidence="10" key="1">
    <citation type="submission" date="2022-12" db="EMBL/GenBank/DDBJ databases">
        <authorList>
            <person name="Petersen C."/>
        </authorList>
    </citation>
    <scope>NUCLEOTIDE SEQUENCE</scope>
    <source>
        <strain evidence="10">IBT 15544</strain>
    </source>
</reference>
<evidence type="ECO:0000256" key="6">
    <source>
        <dbReference type="ARBA" id="ARBA00047941"/>
    </source>
</evidence>
<comment type="catalytic activity">
    <reaction evidence="7">
        <text>arsenic triglutathione + 2 [thioredoxin]-dithiol + 2 S-adenosyl-L-methionine + H2O = dimethylarsinous acid + 2 [thioredoxin]-disulfide + 3 glutathione + 2 S-adenosyl-L-homocysteine + 2 H(+)</text>
        <dbReference type="Rhea" id="RHEA:69464"/>
        <dbReference type="Rhea" id="RHEA-COMP:10698"/>
        <dbReference type="Rhea" id="RHEA-COMP:10700"/>
        <dbReference type="ChEBI" id="CHEBI:15377"/>
        <dbReference type="ChEBI" id="CHEBI:15378"/>
        <dbReference type="ChEBI" id="CHEBI:23808"/>
        <dbReference type="ChEBI" id="CHEBI:29950"/>
        <dbReference type="ChEBI" id="CHEBI:50058"/>
        <dbReference type="ChEBI" id="CHEBI:57856"/>
        <dbReference type="ChEBI" id="CHEBI:57925"/>
        <dbReference type="ChEBI" id="CHEBI:59789"/>
        <dbReference type="ChEBI" id="CHEBI:183640"/>
        <dbReference type="EC" id="2.1.1.137"/>
    </reaction>
</comment>
<dbReference type="EC" id="2.1.1.137" evidence="4"/>
<dbReference type="GeneID" id="83182879"/>
<dbReference type="AlphaFoldDB" id="A0A9W9JDZ5"/>
<dbReference type="PANTHER" id="PTHR43675:SF8">
    <property type="entry name" value="ARSENITE METHYLTRANSFERASE"/>
    <property type="match status" value="1"/>
</dbReference>
<evidence type="ECO:0000256" key="4">
    <source>
        <dbReference type="ARBA" id="ARBA00034521"/>
    </source>
</evidence>
<protein>
    <recommendedName>
        <fullName evidence="5">Arsenite methyltransferase</fullName>
        <ecNumber evidence="4">2.1.1.137</ecNumber>
    </recommendedName>
</protein>
<keyword evidence="1" id="KW-0808">Transferase</keyword>